<comment type="caution">
    <text evidence="1">The sequence shown here is derived from an EMBL/GenBank/DDBJ whole genome shotgun (WGS) entry which is preliminary data.</text>
</comment>
<name>A0AAW8PYL9_VIBPH</name>
<dbReference type="Proteomes" id="UP001253193">
    <property type="component" value="Unassembled WGS sequence"/>
</dbReference>
<protein>
    <submittedName>
        <fullName evidence="1">Uncharacterized protein</fullName>
    </submittedName>
</protein>
<dbReference type="RefSeq" id="WP_311020172.1">
    <property type="nucleotide sequence ID" value="NZ_JAUHGG010000003.1"/>
</dbReference>
<proteinExistence type="predicted"/>
<evidence type="ECO:0000313" key="2">
    <source>
        <dbReference type="Proteomes" id="UP001253193"/>
    </source>
</evidence>
<sequence>MFPRDKVKERRELTSKFPEVISRKKVTCQHFAFNLDTTHYVYAQEVEETDSTFVVTDLVTGENIVIYKQAMALHKPNAEIEVFLLASPCGKYELSFFDFPSHLEIDPIPFAQHRKANTIYHNCVFRREYDSKPEF</sequence>
<dbReference type="AlphaFoldDB" id="A0AAW8PYL9"/>
<accession>A0AAW8PYL9</accession>
<gene>
    <name evidence="1" type="ORF">QX249_11535</name>
</gene>
<organism evidence="1 2">
    <name type="scientific">Vibrio parahaemolyticus</name>
    <dbReference type="NCBI Taxonomy" id="670"/>
    <lineage>
        <taxon>Bacteria</taxon>
        <taxon>Pseudomonadati</taxon>
        <taxon>Pseudomonadota</taxon>
        <taxon>Gammaproteobacteria</taxon>
        <taxon>Vibrionales</taxon>
        <taxon>Vibrionaceae</taxon>
        <taxon>Vibrio</taxon>
    </lineage>
</organism>
<evidence type="ECO:0000313" key="1">
    <source>
        <dbReference type="EMBL" id="MDS1821297.1"/>
    </source>
</evidence>
<dbReference type="EMBL" id="JAUHGG010000003">
    <property type="protein sequence ID" value="MDS1821297.1"/>
    <property type="molecule type" value="Genomic_DNA"/>
</dbReference>
<reference evidence="1" key="1">
    <citation type="submission" date="2023-06" db="EMBL/GenBank/DDBJ databases">
        <title>Genomic Diversity of Vibrio spp. and Metagenomic Analysis of Pathogens in Florida Gulf Coastal Waters Following Hurricane Ian.</title>
        <authorList>
            <person name="Brumfield K.D."/>
        </authorList>
    </citation>
    <scope>NUCLEOTIDE SEQUENCE</scope>
    <source>
        <strain evidence="1">WBS2B-138</strain>
    </source>
</reference>